<dbReference type="Proteomes" id="UP000269438">
    <property type="component" value="Unassembled WGS sequence"/>
</dbReference>
<dbReference type="EMBL" id="RCUY01000014">
    <property type="protein sequence ID" value="RLP79838.1"/>
    <property type="molecule type" value="Genomic_DNA"/>
</dbReference>
<evidence type="ECO:0000259" key="2">
    <source>
        <dbReference type="Pfam" id="PF03703"/>
    </source>
</evidence>
<dbReference type="PANTHER" id="PTHR37938">
    <property type="entry name" value="BLL0215 PROTEIN"/>
    <property type="match status" value="1"/>
</dbReference>
<keyword evidence="1" id="KW-0472">Membrane</keyword>
<dbReference type="AlphaFoldDB" id="A0A3L7AJQ8"/>
<feature type="transmembrane region" description="Helical" evidence="1">
    <location>
        <begin position="75"/>
        <end position="98"/>
    </location>
</feature>
<name>A0A3L7AJQ8_9MICO</name>
<dbReference type="OrthoDB" id="4990503at2"/>
<keyword evidence="4" id="KW-1185">Reference proteome</keyword>
<sequence>MVDFTRGPGTGDATQILGAPAGAPVFPTPSVVPTERVVARLRRHARFLILPALIFIALPGALVFGISRFPTGPEFWMVVGGAIAVFVFLVLWPYLVWLNRRSTITTRRVIMHRGFLVRERREVFHSRGYEIATRRGPIQALSGSATIVLTAGTDRPLVLVSVPGSRQVVDTLHHLIEVNQVVPSLSPQRESGAF</sequence>
<dbReference type="InterPro" id="IPR005182">
    <property type="entry name" value="YdbS-like_PH"/>
</dbReference>
<protein>
    <submittedName>
        <fullName evidence="3">PH domain-containing protein</fullName>
    </submittedName>
</protein>
<comment type="caution">
    <text evidence="3">The sequence shown here is derived from an EMBL/GenBank/DDBJ whole genome shotgun (WGS) entry which is preliminary data.</text>
</comment>
<dbReference type="Pfam" id="PF03703">
    <property type="entry name" value="bPH_2"/>
    <property type="match status" value="1"/>
</dbReference>
<gene>
    <name evidence="3" type="ORF">D9V34_14930</name>
</gene>
<dbReference type="RefSeq" id="WP_121689284.1">
    <property type="nucleotide sequence ID" value="NZ_RCUY01000014.1"/>
</dbReference>
<accession>A0A3L7AJQ8</accession>
<evidence type="ECO:0000313" key="3">
    <source>
        <dbReference type="EMBL" id="RLP79838.1"/>
    </source>
</evidence>
<reference evidence="3 4" key="1">
    <citation type="submission" date="2018-10" db="EMBL/GenBank/DDBJ databases">
        <authorList>
            <person name="Li J."/>
        </authorList>
    </citation>
    <scope>NUCLEOTIDE SEQUENCE [LARGE SCALE GENOMIC DNA]</scope>
    <source>
        <strain evidence="3 4">JCM 11654</strain>
    </source>
</reference>
<feature type="transmembrane region" description="Helical" evidence="1">
    <location>
        <begin position="47"/>
        <end position="69"/>
    </location>
</feature>
<evidence type="ECO:0000256" key="1">
    <source>
        <dbReference type="SAM" id="Phobius"/>
    </source>
</evidence>
<proteinExistence type="predicted"/>
<evidence type="ECO:0000313" key="4">
    <source>
        <dbReference type="Proteomes" id="UP000269438"/>
    </source>
</evidence>
<organism evidence="3 4">
    <name type="scientific">Mycetocola lacteus</name>
    <dbReference type="NCBI Taxonomy" id="76637"/>
    <lineage>
        <taxon>Bacteria</taxon>
        <taxon>Bacillati</taxon>
        <taxon>Actinomycetota</taxon>
        <taxon>Actinomycetes</taxon>
        <taxon>Micrococcales</taxon>
        <taxon>Microbacteriaceae</taxon>
        <taxon>Mycetocola</taxon>
    </lineage>
</organism>
<keyword evidence="1" id="KW-0812">Transmembrane</keyword>
<dbReference type="PANTHER" id="PTHR37938:SF1">
    <property type="entry name" value="BLL0215 PROTEIN"/>
    <property type="match status" value="1"/>
</dbReference>
<keyword evidence="1" id="KW-1133">Transmembrane helix</keyword>
<feature type="domain" description="YdbS-like PH" evidence="2">
    <location>
        <begin position="97"/>
        <end position="170"/>
    </location>
</feature>